<organism evidence="1">
    <name type="scientific">marine metagenome</name>
    <dbReference type="NCBI Taxonomy" id="408172"/>
    <lineage>
        <taxon>unclassified sequences</taxon>
        <taxon>metagenomes</taxon>
        <taxon>ecological metagenomes</taxon>
    </lineage>
</organism>
<name>A0A382UEZ2_9ZZZZ</name>
<accession>A0A382UEZ2</accession>
<dbReference type="AlphaFoldDB" id="A0A382UEZ2"/>
<dbReference type="EMBL" id="UINC01143740">
    <property type="protein sequence ID" value="SVD32839.1"/>
    <property type="molecule type" value="Genomic_DNA"/>
</dbReference>
<reference evidence="1" key="1">
    <citation type="submission" date="2018-05" db="EMBL/GenBank/DDBJ databases">
        <authorList>
            <person name="Lanie J.A."/>
            <person name="Ng W.-L."/>
            <person name="Kazmierczak K.M."/>
            <person name="Andrzejewski T.M."/>
            <person name="Davidsen T.M."/>
            <person name="Wayne K.J."/>
            <person name="Tettelin H."/>
            <person name="Glass J.I."/>
            <person name="Rusch D."/>
            <person name="Podicherti R."/>
            <person name="Tsui H.-C.T."/>
            <person name="Winkler M.E."/>
        </authorList>
    </citation>
    <scope>NUCLEOTIDE SEQUENCE</scope>
</reference>
<evidence type="ECO:0000313" key="1">
    <source>
        <dbReference type="EMBL" id="SVD32839.1"/>
    </source>
</evidence>
<sequence length="27" mass="2906">ADTGILPDRGPNQLWTKGGILYVPPAR</sequence>
<gene>
    <name evidence="1" type="ORF">METZ01_LOCUS385693</name>
</gene>
<protein>
    <submittedName>
        <fullName evidence="1">Uncharacterized protein</fullName>
    </submittedName>
</protein>
<proteinExistence type="predicted"/>
<feature type="non-terminal residue" evidence="1">
    <location>
        <position position="1"/>
    </location>
</feature>